<evidence type="ECO:0000259" key="1">
    <source>
        <dbReference type="Pfam" id="PF01425"/>
    </source>
</evidence>
<sequence length="426" mass="47043">MLHHDASLVDFINLSLPDRLTYFYERYSRVEPFVNAFVSEENFQARLMHDADLLSEKFPSHEERPPLFGVPVAIKDLIHVEGFPTRAGSELPSSVLTASEGSMISKLRSLGALFAGKTVTEEFAYHSVTPTRNPHNLAHTPGGSSAGSAASVAAGICSLSVGTQTLRSIIAPASFCGVVGFKPSYQRVALDGVIRLSPSFDTIGFFTQDMDSVQLASSHLLPDWRPFFSDQKPTLGVPNGIYMSFMSDEVRRVFEHQLQSLEKAGYTIRNVDMPWDDAFLAGDAMIRMVQGEMAQLHEAWFKQYEHLYGPSVKAAIQKGQTVPVEELEQYRAGQIKVRMDLEQTKQKNGVDVWVSPSQGGVAPKGFERMGWSGMTAIWSYAGLPTISLPLTKIDGLPVGFQCIGSFGNDEALLFWTKEMEQSFSAR</sequence>
<name>A0ABQ0TRS7_9BACL</name>
<feature type="domain" description="Amidase" evidence="1">
    <location>
        <begin position="20"/>
        <end position="413"/>
    </location>
</feature>
<comment type="caution">
    <text evidence="2">The sequence shown here is derived from an EMBL/GenBank/DDBJ whole genome shotgun (WGS) entry which is preliminary data.</text>
</comment>
<organism evidence="2 3">
    <name type="scientific">Brevibacillus reuszeri</name>
    <dbReference type="NCBI Taxonomy" id="54915"/>
    <lineage>
        <taxon>Bacteria</taxon>
        <taxon>Bacillati</taxon>
        <taxon>Bacillota</taxon>
        <taxon>Bacilli</taxon>
        <taxon>Bacillales</taxon>
        <taxon>Paenibacillaceae</taxon>
        <taxon>Brevibacillus</taxon>
    </lineage>
</organism>
<dbReference type="Pfam" id="PF01425">
    <property type="entry name" value="Amidase"/>
    <property type="match status" value="1"/>
</dbReference>
<dbReference type="SUPFAM" id="SSF75304">
    <property type="entry name" value="Amidase signature (AS) enzymes"/>
    <property type="match status" value="1"/>
</dbReference>
<reference evidence="2 3" key="1">
    <citation type="submission" date="2019-06" db="EMBL/GenBank/DDBJ databases">
        <title>Whole genome shotgun sequence of Brevibacillus reuszeri NBRC 15719.</title>
        <authorList>
            <person name="Hosoyama A."/>
            <person name="Uohara A."/>
            <person name="Ohji S."/>
            <person name="Ichikawa N."/>
        </authorList>
    </citation>
    <scope>NUCLEOTIDE SEQUENCE [LARGE SCALE GENOMIC DNA]</scope>
    <source>
        <strain evidence="2 3">NBRC 15719</strain>
    </source>
</reference>
<keyword evidence="3" id="KW-1185">Reference proteome</keyword>
<dbReference type="Gene3D" id="3.90.1300.10">
    <property type="entry name" value="Amidase signature (AS) domain"/>
    <property type="match status" value="1"/>
</dbReference>
<dbReference type="PANTHER" id="PTHR11895">
    <property type="entry name" value="TRANSAMIDASE"/>
    <property type="match status" value="1"/>
</dbReference>
<dbReference type="RefSeq" id="WP_049738411.1">
    <property type="nucleotide sequence ID" value="NZ_BJON01000016.1"/>
</dbReference>
<dbReference type="InterPro" id="IPR000120">
    <property type="entry name" value="Amidase"/>
</dbReference>
<proteinExistence type="predicted"/>
<dbReference type="EMBL" id="BJON01000016">
    <property type="protein sequence ID" value="GED70501.1"/>
    <property type="molecule type" value="Genomic_DNA"/>
</dbReference>
<dbReference type="InterPro" id="IPR036928">
    <property type="entry name" value="AS_sf"/>
</dbReference>
<gene>
    <name evidence="2" type="ORF">BRE01_42030</name>
</gene>
<dbReference type="InterPro" id="IPR023631">
    <property type="entry name" value="Amidase_dom"/>
</dbReference>
<dbReference type="PANTHER" id="PTHR11895:SF67">
    <property type="entry name" value="AMIDASE DOMAIN-CONTAINING PROTEIN"/>
    <property type="match status" value="1"/>
</dbReference>
<protein>
    <submittedName>
        <fullName evidence="2">Amidase</fullName>
    </submittedName>
</protein>
<dbReference type="Proteomes" id="UP000319578">
    <property type="component" value="Unassembled WGS sequence"/>
</dbReference>
<evidence type="ECO:0000313" key="2">
    <source>
        <dbReference type="EMBL" id="GED70501.1"/>
    </source>
</evidence>
<accession>A0ABQ0TRS7</accession>
<evidence type="ECO:0000313" key="3">
    <source>
        <dbReference type="Proteomes" id="UP000319578"/>
    </source>
</evidence>